<dbReference type="Gene3D" id="1.10.3290.10">
    <property type="entry name" value="Fido-like domain"/>
    <property type="match status" value="1"/>
</dbReference>
<keyword evidence="2" id="KW-0067">ATP-binding</keyword>
<dbReference type="STRING" id="1802056.A2954_06235"/>
<dbReference type="Pfam" id="PF02661">
    <property type="entry name" value="Fic"/>
    <property type="match status" value="1"/>
</dbReference>
<dbReference type="InterPro" id="IPR036390">
    <property type="entry name" value="WH_DNA-bd_sf"/>
</dbReference>
<dbReference type="Gene3D" id="1.10.10.10">
    <property type="entry name" value="Winged helix-like DNA-binding domain superfamily/Winged helix DNA-binding domain"/>
    <property type="match status" value="1"/>
</dbReference>
<evidence type="ECO:0000259" key="4">
    <source>
        <dbReference type="PROSITE" id="PS51459"/>
    </source>
</evidence>
<feature type="domain" description="Fido" evidence="4">
    <location>
        <begin position="100"/>
        <end position="250"/>
    </location>
</feature>
<dbReference type="Proteomes" id="UP000177698">
    <property type="component" value="Unassembled WGS sequence"/>
</dbReference>
<dbReference type="EMBL" id="MGAG01000001">
    <property type="protein sequence ID" value="OGK42598.1"/>
    <property type="molecule type" value="Genomic_DNA"/>
</dbReference>
<evidence type="ECO:0000256" key="3">
    <source>
        <dbReference type="PIRSR" id="PIRSR640198-3"/>
    </source>
</evidence>
<dbReference type="InterPro" id="IPR003812">
    <property type="entry name" value="Fido"/>
</dbReference>
<dbReference type="SUPFAM" id="SSF46785">
    <property type="entry name" value="Winged helix' DNA-binding domain"/>
    <property type="match status" value="1"/>
</dbReference>
<evidence type="ECO:0000313" key="5">
    <source>
        <dbReference type="EMBL" id="OGK42598.1"/>
    </source>
</evidence>
<evidence type="ECO:0000313" key="6">
    <source>
        <dbReference type="Proteomes" id="UP000177698"/>
    </source>
</evidence>
<feature type="site" description="Important for autoinhibition of adenylyltransferase activity" evidence="3">
    <location>
        <position position="55"/>
    </location>
</feature>
<organism evidence="5 6">
    <name type="scientific">Candidatus Roizmanbacteria bacterium RIFCSPLOWO2_01_FULL_37_12</name>
    <dbReference type="NCBI Taxonomy" id="1802056"/>
    <lineage>
        <taxon>Bacteria</taxon>
        <taxon>Candidatus Roizmaniibacteriota</taxon>
    </lineage>
</organism>
<name>A0A1F7IGV3_9BACT</name>
<dbReference type="PANTHER" id="PTHR13504">
    <property type="entry name" value="FIDO DOMAIN-CONTAINING PROTEIN DDB_G0283145"/>
    <property type="match status" value="1"/>
</dbReference>
<evidence type="ECO:0000256" key="2">
    <source>
        <dbReference type="PIRSR" id="PIRSR640198-2"/>
    </source>
</evidence>
<sequence length="336" mass="38869">MLKPKYLLTNKILNNLREIERFYGNLEAKQIPKSLLLNLEKNNLIQSSYASNSIEGNPLSKIEVTNLLLNERVPVNRDEKEIVNYYSILKNLNTYVGKKLSLDSIISIHSKLMSGVNDKIKGQIRNNKVVVGMRLPNGKLIIKHDPPFHKKTKIKKAVQKLTDWLDLSQEQPILKAGIFHHEFVYIHPFSDGNGRTCRLLTALIFLKYQYQINKYFVLDDYYDIDRELYSTSLNKADKGDKTSWLEYFTDGVKYSLQSALGKIESGLSHLQFELRPTAREQEVLNLIQKYQHLTSNNLVNEIKISRQQAHKLLKSLVEKGLLKKQGSTKNSYYKLN</sequence>
<dbReference type="PROSITE" id="PS51459">
    <property type="entry name" value="FIDO"/>
    <property type="match status" value="1"/>
</dbReference>
<dbReference type="InterPro" id="IPR036597">
    <property type="entry name" value="Fido-like_dom_sf"/>
</dbReference>
<proteinExistence type="predicted"/>
<dbReference type="SUPFAM" id="SSF140931">
    <property type="entry name" value="Fic-like"/>
    <property type="match status" value="1"/>
</dbReference>
<keyword evidence="2" id="KW-0547">Nucleotide-binding</keyword>
<evidence type="ECO:0000256" key="1">
    <source>
        <dbReference type="PIRSR" id="PIRSR640198-1"/>
    </source>
</evidence>
<feature type="active site" evidence="1">
    <location>
        <position position="187"/>
    </location>
</feature>
<dbReference type="AlphaFoldDB" id="A0A1F7IGV3"/>
<accession>A0A1F7IGV3</accession>
<dbReference type="GO" id="GO:0005524">
    <property type="term" value="F:ATP binding"/>
    <property type="evidence" value="ECO:0007669"/>
    <property type="project" value="UniProtKB-KW"/>
</dbReference>
<dbReference type="InterPro" id="IPR040198">
    <property type="entry name" value="Fido_containing"/>
</dbReference>
<dbReference type="PANTHER" id="PTHR13504:SF38">
    <property type="entry name" value="FIDO DOMAIN-CONTAINING PROTEIN"/>
    <property type="match status" value="1"/>
</dbReference>
<dbReference type="InterPro" id="IPR036388">
    <property type="entry name" value="WH-like_DNA-bd_sf"/>
</dbReference>
<protein>
    <recommendedName>
        <fullName evidence="4">Fido domain-containing protein</fullName>
    </recommendedName>
</protein>
<comment type="caution">
    <text evidence="5">The sequence shown here is derived from an EMBL/GenBank/DDBJ whole genome shotgun (WGS) entry which is preliminary data.</text>
</comment>
<reference evidence="5 6" key="1">
    <citation type="journal article" date="2016" name="Nat. Commun.">
        <title>Thousands of microbial genomes shed light on interconnected biogeochemical processes in an aquifer system.</title>
        <authorList>
            <person name="Anantharaman K."/>
            <person name="Brown C.T."/>
            <person name="Hug L.A."/>
            <person name="Sharon I."/>
            <person name="Castelle C.J."/>
            <person name="Probst A.J."/>
            <person name="Thomas B.C."/>
            <person name="Singh A."/>
            <person name="Wilkins M.J."/>
            <person name="Karaoz U."/>
            <person name="Brodie E.L."/>
            <person name="Williams K.H."/>
            <person name="Hubbard S.S."/>
            <person name="Banfield J.F."/>
        </authorList>
    </citation>
    <scope>NUCLEOTIDE SEQUENCE [LARGE SCALE GENOMIC DNA]</scope>
</reference>
<gene>
    <name evidence="5" type="ORF">A2954_06235</name>
</gene>
<feature type="binding site" evidence="2">
    <location>
        <begin position="191"/>
        <end position="198"/>
    </location>
    <ligand>
        <name>ATP</name>
        <dbReference type="ChEBI" id="CHEBI:30616"/>
    </ligand>
</feature>